<dbReference type="SUPFAM" id="SSF48350">
    <property type="entry name" value="GTPase activation domain, GAP"/>
    <property type="match status" value="1"/>
</dbReference>
<dbReference type="GO" id="GO:0005096">
    <property type="term" value="F:GTPase activator activity"/>
    <property type="evidence" value="ECO:0007669"/>
    <property type="project" value="UniProtKB-KW"/>
</dbReference>
<keyword evidence="5" id="KW-1185">Reference proteome</keyword>
<organism evidence="4 5">
    <name type="scientific">Sinocyclocheilus anshuiensis</name>
    <dbReference type="NCBI Taxonomy" id="1608454"/>
    <lineage>
        <taxon>Eukaryota</taxon>
        <taxon>Metazoa</taxon>
        <taxon>Chordata</taxon>
        <taxon>Craniata</taxon>
        <taxon>Vertebrata</taxon>
        <taxon>Euteleostomi</taxon>
        <taxon>Actinopterygii</taxon>
        <taxon>Neopterygii</taxon>
        <taxon>Teleostei</taxon>
        <taxon>Ostariophysi</taxon>
        <taxon>Cypriniformes</taxon>
        <taxon>Cyprinidae</taxon>
        <taxon>Cyprininae</taxon>
        <taxon>Sinocyclocheilus</taxon>
    </lineage>
</organism>
<dbReference type="PANTHER" id="PTHR14963:SF6">
    <property type="entry name" value="RHO GTPASE-ACTIVATING PROTEIN 18"/>
    <property type="match status" value="1"/>
</dbReference>
<dbReference type="GO" id="GO:0051056">
    <property type="term" value="P:regulation of small GTPase mediated signal transduction"/>
    <property type="evidence" value="ECO:0007669"/>
    <property type="project" value="TreeGrafter"/>
</dbReference>
<dbReference type="PROSITE" id="PS50238">
    <property type="entry name" value="RHOGAP"/>
    <property type="match status" value="1"/>
</dbReference>
<evidence type="ECO:0000259" key="3">
    <source>
        <dbReference type="PROSITE" id="PS50238"/>
    </source>
</evidence>
<feature type="domain" description="Rho-GAP" evidence="3">
    <location>
        <begin position="220"/>
        <end position="419"/>
    </location>
</feature>
<dbReference type="GO" id="GO:0007165">
    <property type="term" value="P:signal transduction"/>
    <property type="evidence" value="ECO:0007669"/>
    <property type="project" value="InterPro"/>
</dbReference>
<dbReference type="InterPro" id="IPR008936">
    <property type="entry name" value="Rho_GTPase_activation_prot"/>
</dbReference>
<dbReference type="CDD" id="cd04391">
    <property type="entry name" value="RhoGAP_ARHGAP18"/>
    <property type="match status" value="1"/>
</dbReference>
<proteinExistence type="predicted"/>
<keyword evidence="1" id="KW-0343">GTPase activation</keyword>
<dbReference type="Pfam" id="PF25442">
    <property type="entry name" value="Ubiquitin_RHG40_C"/>
    <property type="match status" value="1"/>
</dbReference>
<dbReference type="FunFam" id="1.10.555.10:FF:000018">
    <property type="entry name" value="Rho GTPase activating protein 28"/>
    <property type="match status" value="1"/>
</dbReference>
<dbReference type="GO" id="GO:0030833">
    <property type="term" value="P:regulation of actin filament polymerization"/>
    <property type="evidence" value="ECO:0007669"/>
    <property type="project" value="TreeGrafter"/>
</dbReference>
<dbReference type="Pfam" id="PF00620">
    <property type="entry name" value="RhoGAP"/>
    <property type="match status" value="1"/>
</dbReference>
<evidence type="ECO:0000313" key="4">
    <source>
        <dbReference type="Ensembl" id="ENSSANP00000002757.1"/>
    </source>
</evidence>
<reference evidence="4" key="1">
    <citation type="submission" date="2025-08" db="UniProtKB">
        <authorList>
            <consortium name="Ensembl"/>
        </authorList>
    </citation>
    <scope>IDENTIFICATION</scope>
</reference>
<protein>
    <submittedName>
        <fullName evidence="4">Rho GTPase-activating protein 18-like</fullName>
    </submittedName>
</protein>
<name>A0A671KBR3_9TELE</name>
<dbReference type="Gene3D" id="1.10.555.10">
    <property type="entry name" value="Rho GTPase activation protein"/>
    <property type="match status" value="1"/>
</dbReference>
<dbReference type="Ensembl" id="ENSSANT00000002965.1">
    <property type="protein sequence ID" value="ENSSANP00000002757.1"/>
    <property type="gene ID" value="ENSSANG00000001340.1"/>
</dbReference>
<accession>A0A671KBR3</accession>
<evidence type="ECO:0000256" key="1">
    <source>
        <dbReference type="ARBA" id="ARBA00022468"/>
    </source>
</evidence>
<dbReference type="SMART" id="SM00324">
    <property type="entry name" value="RhoGAP"/>
    <property type="match status" value="1"/>
</dbReference>
<dbReference type="InterPro" id="IPR057323">
    <property type="entry name" value="RHG40/28/18_ubiquitin"/>
</dbReference>
<dbReference type="GO" id="GO:0005737">
    <property type="term" value="C:cytoplasm"/>
    <property type="evidence" value="ECO:0007669"/>
    <property type="project" value="TreeGrafter"/>
</dbReference>
<sequence length="557" mass="63703">KSCTSLCVRNVWPYLTYDHLLLCSAEGEQEEAWLMEAGLATLFDESASDGEDSIVLLSTLTRTQAAAVERRVETLKQTLRKRNKPYSVPDVREIFKPSPASQSKVRVHIRPRISAVSAPYTVTHTDINLEVSFSEQALIYKEGLKVTQPQNEADDRLPDFRVSQDKTGQTRVGDLSAEDMKKVRRLVLIEMSALFDTCGIEVKAHKALKVKVRESGLFGVSLSTLLEQDQRRILGTKVPLILQHLISHIEEQGLDTEGVLRIPGAATRVKAVCHELEHKFYEGMFPWESLKQHDTASLLKLFIRELPYPLLTVEYFNAFISVLKLPTKKQQLQALNLLVLLLPEPNRDTLKALMEFFQRVTDHKDRNKMTLNNVAVVMAPNIFMCKGFRSKISEQQEFAMATGTANIVRLLVRYQNLLWTIPKFVLNQVRKHNMENQRKMNRDRVVKKLLKKMAYDRERASDKQEKNTEAEGGFIRVQAPQFSMVSMAIQLTEDLKASDVLTRFLSQERSLSVKREDLCLYEMGGNIKERCLDEETYIKAVLELNPSAEWVIKSVQH</sequence>
<reference evidence="4" key="2">
    <citation type="submission" date="2025-09" db="UniProtKB">
        <authorList>
            <consortium name="Ensembl"/>
        </authorList>
    </citation>
    <scope>IDENTIFICATION</scope>
</reference>
<gene>
    <name evidence="4" type="primary">arhgap18</name>
</gene>
<dbReference type="PANTHER" id="PTHR14963">
    <property type="entry name" value="RHO GTPASE ACTIVATING PROTEIN 18,19-RELATED"/>
    <property type="match status" value="1"/>
</dbReference>
<dbReference type="Proteomes" id="UP000472260">
    <property type="component" value="Unassembled WGS sequence"/>
</dbReference>
<comment type="function">
    <text evidence="2">GTPase activator for the Rho-type GTPases by converting them to an inactive GDP-bound state.</text>
</comment>
<evidence type="ECO:0000256" key="2">
    <source>
        <dbReference type="ARBA" id="ARBA00055252"/>
    </source>
</evidence>
<dbReference type="InterPro" id="IPR000198">
    <property type="entry name" value="RhoGAP_dom"/>
</dbReference>
<evidence type="ECO:0000313" key="5">
    <source>
        <dbReference type="Proteomes" id="UP000472260"/>
    </source>
</evidence>
<dbReference type="AlphaFoldDB" id="A0A671KBR3"/>